<keyword evidence="3" id="KW-0813">Transport</keyword>
<dbReference type="Pfam" id="PF00507">
    <property type="entry name" value="Oxidored_q4"/>
    <property type="match status" value="1"/>
</dbReference>
<evidence type="ECO:0000256" key="4">
    <source>
        <dbReference type="ARBA" id="ARBA00022692"/>
    </source>
</evidence>
<evidence type="ECO:0000256" key="7">
    <source>
        <dbReference type="RuleBase" id="RU003639"/>
    </source>
</evidence>
<feature type="transmembrane region" description="Helical" evidence="8">
    <location>
        <begin position="6"/>
        <end position="24"/>
    </location>
</feature>
<comment type="function">
    <text evidence="7">NDH-1 shuttles electrons from NADH, via FMN and iron-sulfur (Fe-S) centers, to quinones in the respiratory chain.</text>
</comment>
<dbReference type="PANTHER" id="PTHR11058">
    <property type="entry name" value="NADH-UBIQUINONE OXIDOREDUCTASE CHAIN 3"/>
    <property type="match status" value="1"/>
</dbReference>
<dbReference type="Gene3D" id="1.20.58.1610">
    <property type="entry name" value="NADH:ubiquinone/plastoquinone oxidoreductase, chain 3"/>
    <property type="match status" value="1"/>
</dbReference>
<evidence type="ECO:0000256" key="6">
    <source>
        <dbReference type="ARBA" id="ARBA00023136"/>
    </source>
</evidence>
<comment type="similarity">
    <text evidence="2 7">Belongs to the complex I subunit 3 family.</text>
</comment>
<name>A0ABS2CJ16_9MICO</name>
<dbReference type="EC" id="7.1.1.-" evidence="7"/>
<feature type="transmembrane region" description="Helical" evidence="8">
    <location>
        <begin position="59"/>
        <end position="82"/>
    </location>
</feature>
<sequence length="121" mass="12925">MEGYLAAAAVILAGVLLVAAAMVVRRLVAPRAAGPVGRTTYESGVDPVGAGWAQSRVRYLSFAFLYVVFAVDAVYLFPWALVLRDADLGVASLVEVVVFVGVVLLGLLHAGRRGLLRWDLR</sequence>
<gene>
    <name evidence="9" type="primary">ndhC</name>
    <name evidence="9" type="ORF">JQN70_05705</name>
</gene>
<comment type="catalytic activity">
    <reaction evidence="7">
        <text>a quinone + NADH + 5 H(+)(in) = a quinol + NAD(+) + 4 H(+)(out)</text>
        <dbReference type="Rhea" id="RHEA:57888"/>
        <dbReference type="ChEBI" id="CHEBI:15378"/>
        <dbReference type="ChEBI" id="CHEBI:24646"/>
        <dbReference type="ChEBI" id="CHEBI:57540"/>
        <dbReference type="ChEBI" id="CHEBI:57945"/>
        <dbReference type="ChEBI" id="CHEBI:132124"/>
    </reaction>
</comment>
<comment type="subcellular location">
    <subcellularLocation>
        <location evidence="7">Cell membrane</location>
        <topology evidence="7">Multi-pass membrane protein</topology>
    </subcellularLocation>
    <subcellularLocation>
        <location evidence="1">Membrane</location>
    </subcellularLocation>
</comment>
<evidence type="ECO:0000313" key="9">
    <source>
        <dbReference type="EMBL" id="MBM6399872.1"/>
    </source>
</evidence>
<keyword evidence="4 7" id="KW-0812">Transmembrane</keyword>
<comment type="caution">
    <text evidence="9">The sequence shown here is derived from an EMBL/GenBank/DDBJ whole genome shotgun (WGS) entry which is preliminary data.</text>
</comment>
<dbReference type="Proteomes" id="UP001430172">
    <property type="component" value="Unassembled WGS sequence"/>
</dbReference>
<dbReference type="PANTHER" id="PTHR11058:SF9">
    <property type="entry name" value="NADH-UBIQUINONE OXIDOREDUCTASE CHAIN 3"/>
    <property type="match status" value="1"/>
</dbReference>
<evidence type="ECO:0000256" key="5">
    <source>
        <dbReference type="ARBA" id="ARBA00022989"/>
    </source>
</evidence>
<protein>
    <recommendedName>
        <fullName evidence="7">NADH-quinone oxidoreductase subunit</fullName>
        <ecNumber evidence="7">7.1.1.-</ecNumber>
    </recommendedName>
</protein>
<keyword evidence="10" id="KW-1185">Reference proteome</keyword>
<dbReference type="InterPro" id="IPR038430">
    <property type="entry name" value="NDAH_ubi_oxred_su3_sf"/>
</dbReference>
<reference evidence="9" key="1">
    <citation type="submission" date="2021-02" db="EMBL/GenBank/DDBJ databases">
        <title>Phycicoccus sp. MQZ13P-5T, whole genome shotgun sequence.</title>
        <authorList>
            <person name="Tuo L."/>
        </authorList>
    </citation>
    <scope>NUCLEOTIDE SEQUENCE</scope>
    <source>
        <strain evidence="9">MQZ13P-5</strain>
    </source>
</reference>
<dbReference type="EMBL" id="JAFDVD010000007">
    <property type="protein sequence ID" value="MBM6399872.1"/>
    <property type="molecule type" value="Genomic_DNA"/>
</dbReference>
<keyword evidence="5 8" id="KW-1133">Transmembrane helix</keyword>
<keyword evidence="6 8" id="KW-0472">Membrane</keyword>
<evidence type="ECO:0000256" key="1">
    <source>
        <dbReference type="ARBA" id="ARBA00004370"/>
    </source>
</evidence>
<evidence type="ECO:0000256" key="8">
    <source>
        <dbReference type="SAM" id="Phobius"/>
    </source>
</evidence>
<keyword evidence="7" id="KW-0520">NAD</keyword>
<feature type="transmembrane region" description="Helical" evidence="8">
    <location>
        <begin position="88"/>
        <end position="108"/>
    </location>
</feature>
<evidence type="ECO:0000313" key="10">
    <source>
        <dbReference type="Proteomes" id="UP001430172"/>
    </source>
</evidence>
<keyword evidence="7" id="KW-0874">Quinone</keyword>
<evidence type="ECO:0000256" key="3">
    <source>
        <dbReference type="ARBA" id="ARBA00022448"/>
    </source>
</evidence>
<accession>A0ABS2CJ16</accession>
<proteinExistence type="inferred from homology"/>
<organism evidence="9 10">
    <name type="scientific">Phycicoccus sonneratiae</name>
    <dbReference type="NCBI Taxonomy" id="2807628"/>
    <lineage>
        <taxon>Bacteria</taxon>
        <taxon>Bacillati</taxon>
        <taxon>Actinomycetota</taxon>
        <taxon>Actinomycetes</taxon>
        <taxon>Micrococcales</taxon>
        <taxon>Intrasporangiaceae</taxon>
        <taxon>Phycicoccus</taxon>
    </lineage>
</organism>
<dbReference type="RefSeq" id="WP_204130368.1">
    <property type="nucleotide sequence ID" value="NZ_JAFDVD010000007.1"/>
</dbReference>
<evidence type="ECO:0000256" key="2">
    <source>
        <dbReference type="ARBA" id="ARBA00008472"/>
    </source>
</evidence>
<dbReference type="InterPro" id="IPR000440">
    <property type="entry name" value="NADH_UbQ/plastoQ_OxRdtase_su3"/>
</dbReference>